<evidence type="ECO:0000313" key="3">
    <source>
        <dbReference type="Proteomes" id="UP000627205"/>
    </source>
</evidence>
<evidence type="ECO:0000313" key="2">
    <source>
        <dbReference type="EMBL" id="GGI53118.1"/>
    </source>
</evidence>
<keyword evidence="1" id="KW-0812">Transmembrane</keyword>
<gene>
    <name evidence="2" type="ORF">GCM10011430_02920</name>
</gene>
<dbReference type="Proteomes" id="UP000627205">
    <property type="component" value="Unassembled WGS sequence"/>
</dbReference>
<keyword evidence="1" id="KW-0472">Membrane</keyword>
<proteinExistence type="predicted"/>
<dbReference type="EMBL" id="BMDP01000001">
    <property type="protein sequence ID" value="GGI53118.1"/>
    <property type="molecule type" value="Genomic_DNA"/>
</dbReference>
<comment type="caution">
    <text evidence="2">The sequence shown here is derived from an EMBL/GenBank/DDBJ whole genome shotgun (WGS) entry which is preliminary data.</text>
</comment>
<evidence type="ECO:0008006" key="4">
    <source>
        <dbReference type="Google" id="ProtNLM"/>
    </source>
</evidence>
<feature type="transmembrane region" description="Helical" evidence="1">
    <location>
        <begin position="25"/>
        <end position="42"/>
    </location>
</feature>
<protein>
    <recommendedName>
        <fullName evidence="4">Flagellar hook-length control protein</fullName>
    </recommendedName>
</protein>
<dbReference type="AlphaFoldDB" id="A0A8J3F837"/>
<keyword evidence="1" id="KW-1133">Transmembrane helix</keyword>
<dbReference type="InterPro" id="IPR009883">
    <property type="entry name" value="YgfX"/>
</dbReference>
<organism evidence="2 3">
    <name type="scientific">Oxalicibacterium solurbis</name>
    <dbReference type="NCBI Taxonomy" id="69280"/>
    <lineage>
        <taxon>Bacteria</taxon>
        <taxon>Pseudomonadati</taxon>
        <taxon>Pseudomonadota</taxon>
        <taxon>Betaproteobacteria</taxon>
        <taxon>Burkholderiales</taxon>
        <taxon>Oxalobacteraceae</taxon>
        <taxon>Oxalicibacterium</taxon>
    </lineage>
</organism>
<reference evidence="2" key="1">
    <citation type="journal article" date="2014" name="Int. J. Syst. Evol. Microbiol.">
        <title>Complete genome sequence of Corynebacterium casei LMG S-19264T (=DSM 44701T), isolated from a smear-ripened cheese.</title>
        <authorList>
            <consortium name="US DOE Joint Genome Institute (JGI-PGF)"/>
            <person name="Walter F."/>
            <person name="Albersmeier A."/>
            <person name="Kalinowski J."/>
            <person name="Ruckert C."/>
        </authorList>
    </citation>
    <scope>NUCLEOTIDE SEQUENCE</scope>
    <source>
        <strain evidence="2">CCM 7664</strain>
    </source>
</reference>
<reference evidence="2" key="2">
    <citation type="submission" date="2020-09" db="EMBL/GenBank/DDBJ databases">
        <authorList>
            <person name="Sun Q."/>
            <person name="Sedlacek I."/>
        </authorList>
    </citation>
    <scope>NUCLEOTIDE SEQUENCE</scope>
    <source>
        <strain evidence="2">CCM 7664</strain>
    </source>
</reference>
<evidence type="ECO:0000256" key="1">
    <source>
        <dbReference type="SAM" id="Phobius"/>
    </source>
</evidence>
<accession>A0A8J3F837</accession>
<name>A0A8J3F837_9BURK</name>
<sequence>MVMCIATLCAGTIAGLGLVGDSSPVLRIVAAGICLLAAIQAFRSERKRKSYAIHVSGTGQIRLSVGDTQADSVRLLPASVLWPVLLILHLQNAKQHTEMVIVLPDSVSSDGFRRLLVACRWIAMRGPDSERREGIAQDI</sequence>
<keyword evidence="3" id="KW-1185">Reference proteome</keyword>
<dbReference type="Pfam" id="PF07254">
    <property type="entry name" value="Cpta_toxin"/>
    <property type="match status" value="1"/>
</dbReference>